<reference evidence="8 9" key="1">
    <citation type="submission" date="2018-02" db="EMBL/GenBank/DDBJ databases">
        <title>Mycoplasma marinum and Mycoplasma todarodis sp. nov., moderately halophilic and psychrotolerant mycoplasmas isolated from cephalopods.</title>
        <authorList>
            <person name="Viver T."/>
        </authorList>
    </citation>
    <scope>NUCLEOTIDE SEQUENCE [LARGE SCALE GENOMIC DNA]</scope>
    <source>
        <strain evidence="8 9">PE</strain>
    </source>
</reference>
<dbReference type="SUPFAM" id="SSF51971">
    <property type="entry name" value="Nucleotide-binding domain"/>
    <property type="match status" value="1"/>
</dbReference>
<proteinExistence type="inferred from homology"/>
<dbReference type="GO" id="GO:0008767">
    <property type="term" value="F:UDP-galactopyranose mutase activity"/>
    <property type="evidence" value="ECO:0007669"/>
    <property type="project" value="InterPro"/>
</dbReference>
<evidence type="ECO:0000313" key="8">
    <source>
        <dbReference type="EMBL" id="TCG11494.1"/>
    </source>
</evidence>
<feature type="transmembrane region" description="Helical" evidence="6">
    <location>
        <begin position="12"/>
        <end position="32"/>
    </location>
</feature>
<comment type="caution">
    <text evidence="8">The sequence shown here is derived from an EMBL/GenBank/DDBJ whole genome shotgun (WGS) entry which is preliminary data.</text>
</comment>
<dbReference type="PANTHER" id="PTHR21197:SF0">
    <property type="entry name" value="UDP-GALACTOPYRANOSE MUTASE"/>
    <property type="match status" value="1"/>
</dbReference>
<feature type="domain" description="UDP-galactopyranose mutase C-terminal" evidence="7">
    <location>
        <begin position="159"/>
        <end position="371"/>
    </location>
</feature>
<accession>A0A4R0XLX2</accession>
<organism evidence="8 9">
    <name type="scientific">Mycoplasma marinum</name>
    <dbReference type="NCBI Taxonomy" id="1937190"/>
    <lineage>
        <taxon>Bacteria</taxon>
        <taxon>Bacillati</taxon>
        <taxon>Mycoplasmatota</taxon>
        <taxon>Mollicutes</taxon>
        <taxon>Mycoplasmataceae</taxon>
        <taxon>Mycoplasma</taxon>
    </lineage>
</organism>
<dbReference type="PANTHER" id="PTHR21197">
    <property type="entry name" value="UDP-GALACTOPYRANOSE MUTASE"/>
    <property type="match status" value="1"/>
</dbReference>
<keyword evidence="4" id="KW-0274">FAD</keyword>
<evidence type="ECO:0000256" key="2">
    <source>
        <dbReference type="ARBA" id="ARBA00009321"/>
    </source>
</evidence>
<keyword evidence="5" id="KW-0413">Isomerase</keyword>
<comment type="cofactor">
    <cofactor evidence="1">
        <name>FAD</name>
        <dbReference type="ChEBI" id="CHEBI:57692"/>
    </cofactor>
</comment>
<keyword evidence="9" id="KW-1185">Reference proteome</keyword>
<dbReference type="Pfam" id="PF03275">
    <property type="entry name" value="GLF"/>
    <property type="match status" value="1"/>
</dbReference>
<evidence type="ECO:0000256" key="1">
    <source>
        <dbReference type="ARBA" id="ARBA00001974"/>
    </source>
</evidence>
<evidence type="ECO:0000313" key="9">
    <source>
        <dbReference type="Proteomes" id="UP000294192"/>
    </source>
</evidence>
<gene>
    <name evidence="8" type="primary">glf</name>
    <name evidence="8" type="ORF">C4B24_01920</name>
</gene>
<evidence type="ECO:0000256" key="3">
    <source>
        <dbReference type="ARBA" id="ARBA00022630"/>
    </source>
</evidence>
<dbReference type="EMBL" id="PSZO01000006">
    <property type="protein sequence ID" value="TCG11494.1"/>
    <property type="molecule type" value="Genomic_DNA"/>
</dbReference>
<keyword evidence="6" id="KW-0472">Membrane</keyword>
<comment type="similarity">
    <text evidence="2">Belongs to the UDP-galactopyranose/dTDP-fucopyranose mutase family.</text>
</comment>
<name>A0A4R0XLX2_9MOLU</name>
<dbReference type="NCBIfam" id="TIGR00031">
    <property type="entry name" value="UDP-GALP_mutase"/>
    <property type="match status" value="1"/>
</dbReference>
<dbReference type="Proteomes" id="UP000294192">
    <property type="component" value="Unassembled WGS sequence"/>
</dbReference>
<protein>
    <submittedName>
        <fullName evidence="8">UDP-galactopyranose mutase</fullName>
    </submittedName>
</protein>
<dbReference type="OrthoDB" id="9769600at2"/>
<keyword evidence="3" id="KW-0285">Flavoprotein</keyword>
<evidence type="ECO:0000256" key="6">
    <source>
        <dbReference type="SAM" id="Phobius"/>
    </source>
</evidence>
<evidence type="ECO:0000256" key="4">
    <source>
        <dbReference type="ARBA" id="ARBA00022827"/>
    </source>
</evidence>
<dbReference type="InterPro" id="IPR004379">
    <property type="entry name" value="UDP-GALP_mutase"/>
</dbReference>
<dbReference type="GO" id="GO:0050660">
    <property type="term" value="F:flavin adenine dinucleotide binding"/>
    <property type="evidence" value="ECO:0007669"/>
    <property type="project" value="TreeGrafter"/>
</dbReference>
<dbReference type="GO" id="GO:0005829">
    <property type="term" value="C:cytosol"/>
    <property type="evidence" value="ECO:0007669"/>
    <property type="project" value="TreeGrafter"/>
</dbReference>
<sequence>MKKITKINKNANYDIIIVGAGFAGSIMAWKYINKGKKVLIIDKRDSIAGNAFDYKKNDNFIHKFGPHIFRTNDEEIWNFINKFGDWEEYKHIVYAKSSNNSLIHFPLNYESIKNIFPDSYENKIQQINLAFKNQDEIKLMEFYKKESTKDIANKLFNEVIKPYSAKAWGTPIEKLDPSTFDRVPFRKTWEKGYFNNKHQVLPKDGYTKFFEKILESENIDILLNANANSMINKESYSFDFSPNSTIIWTGPIDELANFKFGELKYRSLKIKISNKSIVQGIGGYPTLNLPHHPSVTRESNFKYLNFIEGSSDVFLTEEPGWYSKESEDFNERYYPISTNDEIKKYDLYKKYFNEQHPGKIKFIGRLAEYKYYDMEQIIKRVLNEKI</sequence>
<keyword evidence="6" id="KW-1133">Transmembrane helix</keyword>
<evidence type="ECO:0000259" key="7">
    <source>
        <dbReference type="Pfam" id="PF03275"/>
    </source>
</evidence>
<dbReference type="InterPro" id="IPR015899">
    <property type="entry name" value="UDP-GalPyranose_mutase_C"/>
</dbReference>
<dbReference type="SUPFAM" id="SSF54373">
    <property type="entry name" value="FAD-linked reductases, C-terminal domain"/>
    <property type="match status" value="1"/>
</dbReference>
<keyword evidence="6" id="KW-0812">Transmembrane</keyword>
<dbReference type="Gene3D" id="3.40.50.720">
    <property type="entry name" value="NAD(P)-binding Rossmann-like Domain"/>
    <property type="match status" value="3"/>
</dbReference>
<dbReference type="RefSeq" id="WP_131598805.1">
    <property type="nucleotide sequence ID" value="NZ_CBDBYK010000004.1"/>
</dbReference>
<dbReference type="AlphaFoldDB" id="A0A4R0XLX2"/>
<dbReference type="Pfam" id="PF13450">
    <property type="entry name" value="NAD_binding_8"/>
    <property type="match status" value="1"/>
</dbReference>
<evidence type="ECO:0000256" key="5">
    <source>
        <dbReference type="ARBA" id="ARBA00023235"/>
    </source>
</evidence>